<sequence>MLHHHHRLPRNTTTTSSSLLPYTTSPPPLPPPQVVNGFNSTVFAYGQTSSGKTHTMKGTGDDPGIIPLAVREIFQLIGACQDREFLLRVSYMELYNEDINDLLAPDNQKLAVHETKEAGVHVAGLREDIVSSPEQVLELLECGERHRHTGETRMNKSSSRSHTVFRMVVE</sequence>
<dbReference type="Proteomes" id="UP000008141">
    <property type="component" value="Unassembled WGS sequence"/>
</dbReference>
<dbReference type="SMART" id="SM00129">
    <property type="entry name" value="KISc"/>
    <property type="match status" value="1"/>
</dbReference>
<dbReference type="GeneID" id="17356517"/>
<protein>
    <recommendedName>
        <fullName evidence="5">Kinesin motor domain-containing protein</fullName>
    </recommendedName>
</protein>
<dbReference type="OMA" id="NETVFAY"/>
<feature type="non-terminal residue" evidence="6">
    <location>
        <position position="170"/>
    </location>
</feature>
<dbReference type="AlphaFoldDB" id="E1ZAX8"/>
<dbReference type="PANTHER" id="PTHR47968">
    <property type="entry name" value="CENTROMERE PROTEIN E"/>
    <property type="match status" value="1"/>
</dbReference>
<feature type="binding site" evidence="3">
    <location>
        <begin position="46"/>
        <end position="53"/>
    </location>
    <ligand>
        <name>ATP</name>
        <dbReference type="ChEBI" id="CHEBI:30616"/>
    </ligand>
</feature>
<evidence type="ECO:0000256" key="3">
    <source>
        <dbReference type="PROSITE-ProRule" id="PRU00283"/>
    </source>
</evidence>
<evidence type="ECO:0000256" key="2">
    <source>
        <dbReference type="ARBA" id="ARBA00023175"/>
    </source>
</evidence>
<accession>E1ZAX8</accession>
<keyword evidence="7" id="KW-1185">Reference proteome</keyword>
<keyword evidence="3" id="KW-0547">Nucleotide-binding</keyword>
<comment type="similarity">
    <text evidence="3">Belongs to the TRAFAC class myosin-kinesin ATPase superfamily. Kinesin family.</text>
</comment>
<dbReference type="KEGG" id="cvr:CHLNCDRAFT_21604"/>
<dbReference type="GO" id="GO:0008017">
    <property type="term" value="F:microtubule binding"/>
    <property type="evidence" value="ECO:0007669"/>
    <property type="project" value="InterPro"/>
</dbReference>
<dbReference type="InterPro" id="IPR027417">
    <property type="entry name" value="P-loop_NTPase"/>
</dbReference>
<dbReference type="PROSITE" id="PS50067">
    <property type="entry name" value="KINESIN_MOTOR_2"/>
    <property type="match status" value="1"/>
</dbReference>
<dbReference type="STRING" id="554065.E1ZAX8"/>
<dbReference type="GO" id="GO:0007018">
    <property type="term" value="P:microtubule-based movement"/>
    <property type="evidence" value="ECO:0007669"/>
    <property type="project" value="InterPro"/>
</dbReference>
<reference evidence="6 7" key="1">
    <citation type="journal article" date="2010" name="Plant Cell">
        <title>The Chlorella variabilis NC64A genome reveals adaptation to photosymbiosis, coevolution with viruses, and cryptic sex.</title>
        <authorList>
            <person name="Blanc G."/>
            <person name="Duncan G."/>
            <person name="Agarkova I."/>
            <person name="Borodovsky M."/>
            <person name="Gurnon J."/>
            <person name="Kuo A."/>
            <person name="Lindquist E."/>
            <person name="Lucas S."/>
            <person name="Pangilinan J."/>
            <person name="Polle J."/>
            <person name="Salamov A."/>
            <person name="Terry A."/>
            <person name="Yamada T."/>
            <person name="Dunigan D.D."/>
            <person name="Grigoriev I.V."/>
            <person name="Claverie J.M."/>
            <person name="Van Etten J.L."/>
        </authorList>
    </citation>
    <scope>NUCLEOTIDE SEQUENCE [LARGE SCALE GENOMIC DNA]</scope>
    <source>
        <strain evidence="6 7">NC64A</strain>
    </source>
</reference>
<dbReference type="GO" id="GO:0003777">
    <property type="term" value="F:microtubule motor activity"/>
    <property type="evidence" value="ECO:0007669"/>
    <property type="project" value="InterPro"/>
</dbReference>
<evidence type="ECO:0000256" key="4">
    <source>
        <dbReference type="SAM" id="MobiDB-lite"/>
    </source>
</evidence>
<dbReference type="OrthoDB" id="515158at2759"/>
<evidence type="ECO:0000313" key="7">
    <source>
        <dbReference type="Proteomes" id="UP000008141"/>
    </source>
</evidence>
<dbReference type="RefSeq" id="XP_005849029.1">
    <property type="nucleotide sequence ID" value="XM_005848967.1"/>
</dbReference>
<dbReference type="SUPFAM" id="SSF52540">
    <property type="entry name" value="P-loop containing nucleoside triphosphate hydrolases"/>
    <property type="match status" value="1"/>
</dbReference>
<dbReference type="Gene3D" id="3.40.850.10">
    <property type="entry name" value="Kinesin motor domain"/>
    <property type="match status" value="1"/>
</dbReference>
<feature type="domain" description="Kinesin motor" evidence="5">
    <location>
        <begin position="1"/>
        <end position="170"/>
    </location>
</feature>
<dbReference type="GO" id="GO:0005524">
    <property type="term" value="F:ATP binding"/>
    <property type="evidence" value="ECO:0007669"/>
    <property type="project" value="UniProtKB-UniRule"/>
</dbReference>
<dbReference type="InParanoid" id="E1ZAX8"/>
<keyword evidence="2 3" id="KW-0505">Motor protein</keyword>
<dbReference type="Pfam" id="PF00225">
    <property type="entry name" value="Kinesin"/>
    <property type="match status" value="1"/>
</dbReference>
<evidence type="ECO:0000256" key="1">
    <source>
        <dbReference type="ARBA" id="ARBA00023054"/>
    </source>
</evidence>
<evidence type="ECO:0000313" key="6">
    <source>
        <dbReference type="EMBL" id="EFN56927.1"/>
    </source>
</evidence>
<keyword evidence="1" id="KW-0175">Coiled coil</keyword>
<organism evidence="7">
    <name type="scientific">Chlorella variabilis</name>
    <name type="common">Green alga</name>
    <dbReference type="NCBI Taxonomy" id="554065"/>
    <lineage>
        <taxon>Eukaryota</taxon>
        <taxon>Viridiplantae</taxon>
        <taxon>Chlorophyta</taxon>
        <taxon>core chlorophytes</taxon>
        <taxon>Trebouxiophyceae</taxon>
        <taxon>Chlorellales</taxon>
        <taxon>Chlorellaceae</taxon>
        <taxon>Chlorella clade</taxon>
        <taxon>Chlorella</taxon>
    </lineage>
</organism>
<name>E1ZAX8_CHLVA</name>
<dbReference type="PANTHER" id="PTHR47968:SF75">
    <property type="entry name" value="CENTROMERE-ASSOCIATED PROTEIN E"/>
    <property type="match status" value="1"/>
</dbReference>
<dbReference type="InterPro" id="IPR036961">
    <property type="entry name" value="Kinesin_motor_dom_sf"/>
</dbReference>
<dbReference type="PRINTS" id="PR00380">
    <property type="entry name" value="KINESINHEAVY"/>
</dbReference>
<keyword evidence="3" id="KW-0067">ATP-binding</keyword>
<proteinExistence type="inferred from homology"/>
<gene>
    <name evidence="6" type="ORF">CHLNCDRAFT_21604</name>
</gene>
<feature type="region of interest" description="Disordered" evidence="4">
    <location>
        <begin position="1"/>
        <end position="32"/>
    </location>
</feature>
<evidence type="ECO:0000259" key="5">
    <source>
        <dbReference type="PROSITE" id="PS50067"/>
    </source>
</evidence>
<dbReference type="InterPro" id="IPR001752">
    <property type="entry name" value="Kinesin_motor_dom"/>
</dbReference>
<dbReference type="eggNOG" id="KOG0242">
    <property type="taxonomic scope" value="Eukaryota"/>
</dbReference>
<dbReference type="EMBL" id="GL433840">
    <property type="protein sequence ID" value="EFN56927.1"/>
    <property type="molecule type" value="Genomic_DNA"/>
</dbReference>
<dbReference type="InterPro" id="IPR027640">
    <property type="entry name" value="Kinesin-like_fam"/>
</dbReference>
<feature type="compositionally biased region" description="Low complexity" evidence="4">
    <location>
        <begin position="12"/>
        <end position="23"/>
    </location>
</feature>